<dbReference type="Pfam" id="PF03031">
    <property type="entry name" value="NIF"/>
    <property type="match status" value="1"/>
</dbReference>
<dbReference type="SMART" id="SM00577">
    <property type="entry name" value="CPDc"/>
    <property type="match status" value="1"/>
</dbReference>
<feature type="compositionally biased region" description="Polar residues" evidence="1">
    <location>
        <begin position="37"/>
        <end position="49"/>
    </location>
</feature>
<evidence type="ECO:0000256" key="1">
    <source>
        <dbReference type="SAM" id="MobiDB-lite"/>
    </source>
</evidence>
<dbReference type="NCBIfam" id="TIGR02251">
    <property type="entry name" value="HIF-SF_euk"/>
    <property type="match status" value="1"/>
</dbReference>
<dbReference type="FunFam" id="3.40.50.1000:FF:000093">
    <property type="entry name" value="NLI interacting factor-like phosphatase family protein"/>
    <property type="match status" value="1"/>
</dbReference>
<dbReference type="SUPFAM" id="SSF56784">
    <property type="entry name" value="HAD-like"/>
    <property type="match status" value="1"/>
</dbReference>
<dbReference type="InterPro" id="IPR011948">
    <property type="entry name" value="Dullard_phosphatase"/>
</dbReference>
<dbReference type="InterPro" id="IPR036412">
    <property type="entry name" value="HAD-like_sf"/>
</dbReference>
<feature type="compositionally biased region" description="Low complexity" evidence="1">
    <location>
        <begin position="1"/>
        <end position="23"/>
    </location>
</feature>
<dbReference type="PANTHER" id="PTHR12210">
    <property type="entry name" value="DULLARD PROTEIN PHOSPHATASE"/>
    <property type="match status" value="1"/>
</dbReference>
<accession>A0A0S4IPI9</accession>
<sequence>MFYRPSTPTKTSSSTSTIQRSSPHMYQRYTTAAGAPSSENQYPSSTQSTCYIPAGLQRPASRSTFSAMNGGAVPPPSSPTTIARGNCDVYNAPPLQQQQQQQTTQKMSSQISYCAAPSSSSSQPSTPVKRTPLGDATFITQAARSTPTSSAASSLSATPLKQYKALHQYSPVKAPATPSRQPTVASANTPTSASASHRSLLRSHPLQHHRPLLVLDLDETLVHASVEHSDGNHDVAFIVEMNQQKINVFVKVRPMAREFLRRAATLFEVCVFTASLSPYADRVVDYLDPSGQLVHHRLYREHCTNVDGNYVKDMSLMGRSMERVAIVDNSPIAYTFQPLNAIPILSWFDDKADRELMEMMPMLECFAQTCDFYHTARKFNIKA</sequence>
<feature type="region of interest" description="Disordered" evidence="1">
    <location>
        <begin position="1"/>
        <end position="49"/>
    </location>
</feature>
<feature type="domain" description="FCP1 homology" evidence="2">
    <location>
        <begin position="206"/>
        <end position="366"/>
    </location>
</feature>
<evidence type="ECO:0000259" key="2">
    <source>
        <dbReference type="PROSITE" id="PS50969"/>
    </source>
</evidence>
<name>A0A0S4IPI9_BODSA</name>
<feature type="region of interest" description="Disordered" evidence="1">
    <location>
        <begin position="95"/>
        <end position="132"/>
    </location>
</feature>
<organism evidence="3 4">
    <name type="scientific">Bodo saltans</name>
    <name type="common">Flagellated protozoan</name>
    <dbReference type="NCBI Taxonomy" id="75058"/>
    <lineage>
        <taxon>Eukaryota</taxon>
        <taxon>Discoba</taxon>
        <taxon>Euglenozoa</taxon>
        <taxon>Kinetoplastea</taxon>
        <taxon>Metakinetoplastina</taxon>
        <taxon>Eubodonida</taxon>
        <taxon>Bodonidae</taxon>
        <taxon>Bodo</taxon>
    </lineage>
</organism>
<evidence type="ECO:0000313" key="3">
    <source>
        <dbReference type="EMBL" id="CUE68303.1"/>
    </source>
</evidence>
<dbReference type="EMBL" id="CYKH01000066">
    <property type="protein sequence ID" value="CUE68303.1"/>
    <property type="molecule type" value="Genomic_DNA"/>
</dbReference>
<keyword evidence="4" id="KW-1185">Reference proteome</keyword>
<reference evidence="4" key="1">
    <citation type="submission" date="2015-09" db="EMBL/GenBank/DDBJ databases">
        <authorList>
            <consortium name="Pathogen Informatics"/>
        </authorList>
    </citation>
    <scope>NUCLEOTIDE SEQUENCE [LARGE SCALE GENOMIC DNA]</scope>
    <source>
        <strain evidence="4">Lake Konstanz</strain>
    </source>
</reference>
<protein>
    <submittedName>
        <fullName evidence="3">NLI interacting factor-like phosphatase, putative</fullName>
    </submittedName>
</protein>
<dbReference type="VEuPathDB" id="TriTrypDB:BSAL_51630"/>
<dbReference type="AlphaFoldDB" id="A0A0S4IPI9"/>
<evidence type="ECO:0000313" key="4">
    <source>
        <dbReference type="Proteomes" id="UP000051952"/>
    </source>
</evidence>
<feature type="compositionally biased region" description="Low complexity" evidence="1">
    <location>
        <begin position="96"/>
        <end position="125"/>
    </location>
</feature>
<dbReference type="OrthoDB" id="277011at2759"/>
<feature type="compositionally biased region" description="Low complexity" evidence="1">
    <location>
        <begin position="183"/>
        <end position="192"/>
    </location>
</feature>
<gene>
    <name evidence="3" type="ORF">BSAL_51630</name>
</gene>
<dbReference type="InterPro" id="IPR023214">
    <property type="entry name" value="HAD_sf"/>
</dbReference>
<proteinExistence type="predicted"/>
<dbReference type="Gene3D" id="3.40.50.1000">
    <property type="entry name" value="HAD superfamily/HAD-like"/>
    <property type="match status" value="1"/>
</dbReference>
<dbReference type="InterPro" id="IPR004274">
    <property type="entry name" value="FCP1_dom"/>
</dbReference>
<dbReference type="GO" id="GO:0016791">
    <property type="term" value="F:phosphatase activity"/>
    <property type="evidence" value="ECO:0007669"/>
    <property type="project" value="InterPro"/>
</dbReference>
<feature type="region of interest" description="Disordered" evidence="1">
    <location>
        <begin position="61"/>
        <end position="80"/>
    </location>
</feature>
<feature type="region of interest" description="Disordered" evidence="1">
    <location>
        <begin position="173"/>
        <end position="192"/>
    </location>
</feature>
<dbReference type="PROSITE" id="PS50969">
    <property type="entry name" value="FCP1"/>
    <property type="match status" value="1"/>
</dbReference>
<dbReference type="InterPro" id="IPR050365">
    <property type="entry name" value="TIM50"/>
</dbReference>
<dbReference type="Proteomes" id="UP000051952">
    <property type="component" value="Unassembled WGS sequence"/>
</dbReference>
<dbReference type="CDD" id="cd07521">
    <property type="entry name" value="HAD_FCP1-like"/>
    <property type="match status" value="1"/>
</dbReference>